<gene>
    <name evidence="9" type="ORF">CYFA0S_01e18536g</name>
</gene>
<dbReference type="GO" id="GO:0005737">
    <property type="term" value="C:cytoplasm"/>
    <property type="evidence" value="ECO:0007669"/>
    <property type="project" value="TreeGrafter"/>
</dbReference>
<protein>
    <submittedName>
        <fullName evidence="9">CYFA0S01e18536g1_1</fullName>
    </submittedName>
</protein>
<keyword evidence="4 6" id="KW-0862">Zinc</keyword>
<dbReference type="PhylomeDB" id="A0A061AR81"/>
<dbReference type="Pfam" id="PF08240">
    <property type="entry name" value="ADH_N"/>
    <property type="match status" value="1"/>
</dbReference>
<proteinExistence type="inferred from homology"/>
<dbReference type="EMBL" id="LK052886">
    <property type="protein sequence ID" value="CDR37868.1"/>
    <property type="molecule type" value="Genomic_DNA"/>
</dbReference>
<dbReference type="PANTHER" id="PTHR43161">
    <property type="entry name" value="SORBITOL DEHYDROGENASE"/>
    <property type="match status" value="1"/>
</dbReference>
<dbReference type="PROSITE" id="PS00059">
    <property type="entry name" value="ADH_ZINC"/>
    <property type="match status" value="1"/>
</dbReference>
<comment type="similarity">
    <text evidence="2 6">Belongs to the zinc-containing alcohol dehydrogenase family.</text>
</comment>
<dbReference type="InterPro" id="IPR036291">
    <property type="entry name" value="NAD(P)-bd_dom_sf"/>
</dbReference>
<dbReference type="GO" id="GO:0000721">
    <property type="term" value="F:(R,R)-butanediol dehydrogenase activity"/>
    <property type="evidence" value="ECO:0007669"/>
    <property type="project" value="TreeGrafter"/>
</dbReference>
<dbReference type="SUPFAM" id="SSF51735">
    <property type="entry name" value="NAD(P)-binding Rossmann-fold domains"/>
    <property type="match status" value="1"/>
</dbReference>
<dbReference type="InterPro" id="IPR013154">
    <property type="entry name" value="ADH-like_N"/>
</dbReference>
<dbReference type="CDD" id="cd08233">
    <property type="entry name" value="butanediol_DH_like"/>
    <property type="match status" value="1"/>
</dbReference>
<evidence type="ECO:0000256" key="2">
    <source>
        <dbReference type="ARBA" id="ARBA00008072"/>
    </source>
</evidence>
<dbReference type="InterPro" id="IPR002328">
    <property type="entry name" value="ADH_Zn_CS"/>
</dbReference>
<dbReference type="OrthoDB" id="5363962at2759"/>
<evidence type="ECO:0000256" key="4">
    <source>
        <dbReference type="ARBA" id="ARBA00022833"/>
    </source>
</evidence>
<evidence type="ECO:0000256" key="6">
    <source>
        <dbReference type="RuleBase" id="RU361277"/>
    </source>
</evidence>
<accession>A0A061AR81</accession>
<sequence length="380" mass="41114">MKGLQYHGAEDIRYNTEIPIPQVTKPDDVVLKVAFCGICGSDLHEYEHPIFFANAAKDGDKISGKKLPLVLGHEFSGTVTEVGSNVMDIQPGDHVVVETTGHCDDRRNYFTEKENTRQNEPVCQSCEMGYTNTCSDLNFLGLGVDNGALAEYTKYSQKHVHKVDKSIPLDVCALIEPLSVVWHAVELADFQPGDDALVLGAGPIGLATLLVLQAKGASRVVVSEPAAIRREQAVKLGGVAFDPSAFGATATDELRKLASKGQGFAASFDCSGLPVTYTTSIQAIRAHGTACNVAIWPHKSVAHYVMDLTLFEKKSVGSLGYQSKDFKGVIKALETGKLDIEKVKQLITGKVALKNGVQDGFLELINHKDKHIKILISPEI</sequence>
<keyword evidence="5" id="KW-0560">Oxidoreductase</keyword>
<organism evidence="9">
    <name type="scientific">Cyberlindnera fabianii</name>
    <name type="common">Yeast</name>
    <name type="synonym">Hansenula fabianii</name>
    <dbReference type="NCBI Taxonomy" id="36022"/>
    <lineage>
        <taxon>Eukaryota</taxon>
        <taxon>Fungi</taxon>
        <taxon>Dikarya</taxon>
        <taxon>Ascomycota</taxon>
        <taxon>Saccharomycotina</taxon>
        <taxon>Saccharomycetes</taxon>
        <taxon>Phaffomycetales</taxon>
        <taxon>Phaffomycetaceae</taxon>
        <taxon>Cyberlindnera</taxon>
    </lineage>
</organism>
<dbReference type="InterPro" id="IPR011032">
    <property type="entry name" value="GroES-like_sf"/>
</dbReference>
<feature type="domain" description="Alcohol dehydrogenase-like C-terminal" evidence="7">
    <location>
        <begin position="203"/>
        <end position="334"/>
    </location>
</feature>
<reference evidence="9" key="1">
    <citation type="journal article" date="2014" name="Genome Announc.">
        <title>Genome sequence of the yeast Cyberlindnera fabianii (Hansenula fabianii).</title>
        <authorList>
            <person name="Freel K.C."/>
            <person name="Sarilar V."/>
            <person name="Neuveglise C."/>
            <person name="Devillers H."/>
            <person name="Friedrich A."/>
            <person name="Schacherer J."/>
        </authorList>
    </citation>
    <scope>NUCLEOTIDE SEQUENCE</scope>
    <source>
        <strain evidence="9">YJS4271</strain>
    </source>
</reference>
<evidence type="ECO:0000259" key="7">
    <source>
        <dbReference type="Pfam" id="PF00107"/>
    </source>
</evidence>
<name>A0A061AR81_CYBFA</name>
<dbReference type="Gene3D" id="3.90.180.10">
    <property type="entry name" value="Medium-chain alcohol dehydrogenases, catalytic domain"/>
    <property type="match status" value="1"/>
</dbReference>
<evidence type="ECO:0000256" key="3">
    <source>
        <dbReference type="ARBA" id="ARBA00022723"/>
    </source>
</evidence>
<dbReference type="SUPFAM" id="SSF50129">
    <property type="entry name" value="GroES-like"/>
    <property type="match status" value="1"/>
</dbReference>
<keyword evidence="3 6" id="KW-0479">Metal-binding</keyword>
<dbReference type="PANTHER" id="PTHR43161:SF23">
    <property type="entry name" value="(R,R)-BUTANEDIOL DEHYDROGENASE-RELATED"/>
    <property type="match status" value="1"/>
</dbReference>
<dbReference type="AlphaFoldDB" id="A0A061AR81"/>
<dbReference type="GO" id="GO:0008270">
    <property type="term" value="F:zinc ion binding"/>
    <property type="evidence" value="ECO:0007669"/>
    <property type="project" value="InterPro"/>
</dbReference>
<comment type="cofactor">
    <cofactor evidence="1 6">
        <name>Zn(2+)</name>
        <dbReference type="ChEBI" id="CHEBI:29105"/>
    </cofactor>
</comment>
<dbReference type="InterPro" id="IPR013149">
    <property type="entry name" value="ADH-like_C"/>
</dbReference>
<dbReference type="Pfam" id="PF00107">
    <property type="entry name" value="ADH_zinc_N"/>
    <property type="match status" value="1"/>
</dbReference>
<dbReference type="VEuPathDB" id="FungiDB:BON22_1562"/>
<evidence type="ECO:0000256" key="5">
    <source>
        <dbReference type="ARBA" id="ARBA00023002"/>
    </source>
</evidence>
<dbReference type="GO" id="GO:0034079">
    <property type="term" value="P:butanediol biosynthetic process"/>
    <property type="evidence" value="ECO:0007669"/>
    <property type="project" value="TreeGrafter"/>
</dbReference>
<evidence type="ECO:0000313" key="9">
    <source>
        <dbReference type="EMBL" id="CDR37868.1"/>
    </source>
</evidence>
<evidence type="ECO:0000259" key="8">
    <source>
        <dbReference type="Pfam" id="PF08240"/>
    </source>
</evidence>
<dbReference type="Gene3D" id="3.40.50.720">
    <property type="entry name" value="NAD(P)-binding Rossmann-like Domain"/>
    <property type="match status" value="1"/>
</dbReference>
<evidence type="ECO:0000256" key="1">
    <source>
        <dbReference type="ARBA" id="ARBA00001947"/>
    </source>
</evidence>
<feature type="domain" description="Alcohol dehydrogenase-like N-terminal" evidence="8">
    <location>
        <begin position="25"/>
        <end position="164"/>
    </location>
</feature>